<evidence type="ECO:0000313" key="2">
    <source>
        <dbReference type="EMBL" id="KAF9064052.1"/>
    </source>
</evidence>
<name>A0A9P5U2Z1_9AGAR</name>
<keyword evidence="3" id="KW-1185">Reference proteome</keyword>
<gene>
    <name evidence="2" type="ORF">BDP27DRAFT_1426275</name>
</gene>
<feature type="region of interest" description="Disordered" evidence="1">
    <location>
        <begin position="293"/>
        <end position="367"/>
    </location>
</feature>
<evidence type="ECO:0000313" key="3">
    <source>
        <dbReference type="Proteomes" id="UP000772434"/>
    </source>
</evidence>
<feature type="compositionally biased region" description="Basic residues" evidence="1">
    <location>
        <begin position="332"/>
        <end position="356"/>
    </location>
</feature>
<reference evidence="2" key="1">
    <citation type="submission" date="2020-11" db="EMBL/GenBank/DDBJ databases">
        <authorList>
            <consortium name="DOE Joint Genome Institute"/>
            <person name="Ahrendt S."/>
            <person name="Riley R."/>
            <person name="Andreopoulos W."/>
            <person name="Labutti K."/>
            <person name="Pangilinan J."/>
            <person name="Ruiz-Duenas F.J."/>
            <person name="Barrasa J.M."/>
            <person name="Sanchez-Garcia M."/>
            <person name="Camarero S."/>
            <person name="Miyauchi S."/>
            <person name="Serrano A."/>
            <person name="Linde D."/>
            <person name="Babiker R."/>
            <person name="Drula E."/>
            <person name="Ayuso-Fernandez I."/>
            <person name="Pacheco R."/>
            <person name="Padilla G."/>
            <person name="Ferreira P."/>
            <person name="Barriuso J."/>
            <person name="Kellner H."/>
            <person name="Castanera R."/>
            <person name="Alfaro M."/>
            <person name="Ramirez L."/>
            <person name="Pisabarro A.G."/>
            <person name="Kuo A."/>
            <person name="Tritt A."/>
            <person name="Lipzen A."/>
            <person name="He G."/>
            <person name="Yan M."/>
            <person name="Ng V."/>
            <person name="Cullen D."/>
            <person name="Martin F."/>
            <person name="Rosso M.-N."/>
            <person name="Henrissat B."/>
            <person name="Hibbett D."/>
            <person name="Martinez A.T."/>
            <person name="Grigoriev I.V."/>
        </authorList>
    </citation>
    <scope>NUCLEOTIDE SEQUENCE</scope>
    <source>
        <strain evidence="2">AH 40177</strain>
    </source>
</reference>
<protein>
    <submittedName>
        <fullName evidence="2">Uncharacterized protein</fullName>
    </submittedName>
</protein>
<dbReference type="EMBL" id="JADNRY010000132">
    <property type="protein sequence ID" value="KAF9064052.1"/>
    <property type="molecule type" value="Genomic_DNA"/>
</dbReference>
<comment type="caution">
    <text evidence="2">The sequence shown here is derived from an EMBL/GenBank/DDBJ whole genome shotgun (WGS) entry which is preliminary data.</text>
</comment>
<dbReference type="Proteomes" id="UP000772434">
    <property type="component" value="Unassembled WGS sequence"/>
</dbReference>
<evidence type="ECO:0000256" key="1">
    <source>
        <dbReference type="SAM" id="MobiDB-lite"/>
    </source>
</evidence>
<sequence length="784" mass="86382">MDSTRSSHPSLYDKSLLNKYSHITSLETSLKELGDFPSSKPSFFELVEPLKAKFENPGVSQEDSFFFIYRFGALNSSLTIHPGVSARMIWTATRVVQSSLGAVLAKGQDDHSKFQTQDFSSLIRLGLSLLKILLGFLSQQYIRRQTGSLVVECLVAFCQRASSTISPKAATPPWFLPEDDVDKILTAAKQHRIMPNFCLTIPFDTACRESAWLVARAEALAAAQEEDKFVDQQSALLTPAVPSFQDEMDALLAVPSSSGKVKSSVSSVPSVVPQVVIPRKRLLSSALVLEKAPSTHELDKEEGSDEDELEEEPPSKCLCSQDMKDRPFVPSRRTRRSRAQKAAKSSKKSAPSKKPKSSLLLPVPRPKPKITVKLEGRVPVGDAEDLFTPPESEEDELTIEVPTVAAKPASTSKSSGQASRSLTKHMGLSQYPRLLVNPDREVVLISQHDVPNHALLDRMFRELVDFNQIDEANDGERVDPDHYRKVIISFERAPGFTGVPSICDALPTRQNHKNLKQEANVVFKDGPSWAPDPSMQKLGQTILLQQGDTVYTMSDMMGINRGMQPLGDCPQEIECLVCNIRDIPDLCEYAKTPLGKLKFGARCKHCGTGHQSCPDSMELPELLRHLNRIYEAGKTAPDNLQCQLRVMSGLHVAYDQSMVILNETFKTLDHLNEAFAVESVELGQVCSDPLVFLESMVPLQPDKRITLPEFSFLCSLLGWQLPIAWDTEEEFRTFLESITYASVVDKACSVTPVPPSETPSASTVAAPVESSAMVVDSVAPGAAD</sequence>
<feature type="compositionally biased region" description="Acidic residues" evidence="1">
    <location>
        <begin position="302"/>
        <end position="312"/>
    </location>
</feature>
<accession>A0A9P5U2Z1</accession>
<proteinExistence type="predicted"/>
<organism evidence="2 3">
    <name type="scientific">Rhodocollybia butyracea</name>
    <dbReference type="NCBI Taxonomy" id="206335"/>
    <lineage>
        <taxon>Eukaryota</taxon>
        <taxon>Fungi</taxon>
        <taxon>Dikarya</taxon>
        <taxon>Basidiomycota</taxon>
        <taxon>Agaricomycotina</taxon>
        <taxon>Agaricomycetes</taxon>
        <taxon>Agaricomycetidae</taxon>
        <taxon>Agaricales</taxon>
        <taxon>Marasmiineae</taxon>
        <taxon>Omphalotaceae</taxon>
        <taxon>Rhodocollybia</taxon>
    </lineage>
</organism>
<dbReference type="AlphaFoldDB" id="A0A9P5U2Z1"/>